<dbReference type="PANTHER" id="PTHR43761">
    <property type="entry name" value="D-ISOMER SPECIFIC 2-HYDROXYACID DEHYDROGENASE FAMILY PROTEIN (AFU_ORTHOLOGUE AFUA_1G13630)"/>
    <property type="match status" value="1"/>
</dbReference>
<dbReference type="OrthoDB" id="298012at2759"/>
<feature type="domain" description="D-isomer specific 2-hydroxyacid dehydrogenase catalytic" evidence="5">
    <location>
        <begin position="33"/>
        <end position="347"/>
    </location>
</feature>
<evidence type="ECO:0000259" key="6">
    <source>
        <dbReference type="Pfam" id="PF02826"/>
    </source>
</evidence>
<keyword evidence="3" id="KW-0520">NAD</keyword>
<proteinExistence type="inferred from homology"/>
<evidence type="ECO:0000256" key="3">
    <source>
        <dbReference type="ARBA" id="ARBA00023027"/>
    </source>
</evidence>
<dbReference type="CDD" id="cd05198">
    <property type="entry name" value="formate_dh_like"/>
    <property type="match status" value="1"/>
</dbReference>
<dbReference type="SUPFAM" id="SSF52283">
    <property type="entry name" value="Formate/glycerate dehydrogenase catalytic domain-like"/>
    <property type="match status" value="1"/>
</dbReference>
<keyword evidence="2 4" id="KW-0560">Oxidoreductase</keyword>
<name>A0A9P9IH00_9HYPO</name>
<dbReference type="Gene3D" id="3.40.50.720">
    <property type="entry name" value="NAD(P)-binding Rossmann-like Domain"/>
    <property type="match status" value="2"/>
</dbReference>
<keyword evidence="8" id="KW-1185">Reference proteome</keyword>
<accession>A0A9P9IH00</accession>
<evidence type="ECO:0000259" key="5">
    <source>
        <dbReference type="Pfam" id="PF00389"/>
    </source>
</evidence>
<comment type="similarity">
    <text evidence="1 4">Belongs to the D-isomer specific 2-hydroxyacid dehydrogenase family.</text>
</comment>
<evidence type="ECO:0000313" key="7">
    <source>
        <dbReference type="EMBL" id="KAH7121638.1"/>
    </source>
</evidence>
<dbReference type="InterPro" id="IPR006139">
    <property type="entry name" value="D-isomer_2_OHA_DH_cat_dom"/>
</dbReference>
<evidence type="ECO:0000256" key="1">
    <source>
        <dbReference type="ARBA" id="ARBA00005854"/>
    </source>
</evidence>
<dbReference type="InterPro" id="IPR050418">
    <property type="entry name" value="D-iso_2-hydroxyacid_DH_PdxB"/>
</dbReference>
<reference evidence="7" key="1">
    <citation type="journal article" date="2021" name="Nat. Commun.">
        <title>Genetic determinants of endophytism in the Arabidopsis root mycobiome.</title>
        <authorList>
            <person name="Mesny F."/>
            <person name="Miyauchi S."/>
            <person name="Thiergart T."/>
            <person name="Pickel B."/>
            <person name="Atanasova L."/>
            <person name="Karlsson M."/>
            <person name="Huettel B."/>
            <person name="Barry K.W."/>
            <person name="Haridas S."/>
            <person name="Chen C."/>
            <person name="Bauer D."/>
            <person name="Andreopoulos W."/>
            <person name="Pangilinan J."/>
            <person name="LaButti K."/>
            <person name="Riley R."/>
            <person name="Lipzen A."/>
            <person name="Clum A."/>
            <person name="Drula E."/>
            <person name="Henrissat B."/>
            <person name="Kohler A."/>
            <person name="Grigoriev I.V."/>
            <person name="Martin F.M."/>
            <person name="Hacquard S."/>
        </authorList>
    </citation>
    <scope>NUCLEOTIDE SEQUENCE</scope>
    <source>
        <strain evidence="7">MPI-CAGE-AT-0147</strain>
    </source>
</reference>
<organism evidence="7 8">
    <name type="scientific">Dactylonectria macrodidyma</name>
    <dbReference type="NCBI Taxonomy" id="307937"/>
    <lineage>
        <taxon>Eukaryota</taxon>
        <taxon>Fungi</taxon>
        <taxon>Dikarya</taxon>
        <taxon>Ascomycota</taxon>
        <taxon>Pezizomycotina</taxon>
        <taxon>Sordariomycetes</taxon>
        <taxon>Hypocreomycetidae</taxon>
        <taxon>Hypocreales</taxon>
        <taxon>Nectriaceae</taxon>
        <taxon>Dactylonectria</taxon>
    </lineage>
</organism>
<dbReference type="Pfam" id="PF00389">
    <property type="entry name" value="2-Hacid_dh"/>
    <property type="match status" value="1"/>
</dbReference>
<dbReference type="InterPro" id="IPR036291">
    <property type="entry name" value="NAD(P)-bd_dom_sf"/>
</dbReference>
<comment type="caution">
    <text evidence="7">The sequence shown here is derived from an EMBL/GenBank/DDBJ whole genome shotgun (WGS) entry which is preliminary data.</text>
</comment>
<dbReference type="PANTHER" id="PTHR43761:SF1">
    <property type="entry name" value="D-ISOMER SPECIFIC 2-HYDROXYACID DEHYDROGENASE CATALYTIC DOMAIN-CONTAINING PROTEIN-RELATED"/>
    <property type="match status" value="1"/>
</dbReference>
<dbReference type="Proteomes" id="UP000738349">
    <property type="component" value="Unassembled WGS sequence"/>
</dbReference>
<dbReference type="AlphaFoldDB" id="A0A9P9IH00"/>
<gene>
    <name evidence="7" type="ORF">EDB81DRAFT_861536</name>
</gene>
<dbReference type="EMBL" id="JAGMUV010000024">
    <property type="protein sequence ID" value="KAH7121638.1"/>
    <property type="molecule type" value="Genomic_DNA"/>
</dbReference>
<feature type="domain" description="D-isomer specific 2-hydroxyacid dehydrogenase NAD-binding" evidence="6">
    <location>
        <begin position="165"/>
        <end position="321"/>
    </location>
</feature>
<dbReference type="GO" id="GO:0051287">
    <property type="term" value="F:NAD binding"/>
    <property type="evidence" value="ECO:0007669"/>
    <property type="project" value="InterPro"/>
</dbReference>
<dbReference type="Pfam" id="PF02826">
    <property type="entry name" value="2-Hacid_dh_C"/>
    <property type="match status" value="1"/>
</dbReference>
<dbReference type="GO" id="GO:0016616">
    <property type="term" value="F:oxidoreductase activity, acting on the CH-OH group of donors, NAD or NADP as acceptor"/>
    <property type="evidence" value="ECO:0007669"/>
    <property type="project" value="InterPro"/>
</dbReference>
<dbReference type="SUPFAM" id="SSF51735">
    <property type="entry name" value="NAD(P)-binding Rossmann-fold domains"/>
    <property type="match status" value="1"/>
</dbReference>
<evidence type="ECO:0000256" key="2">
    <source>
        <dbReference type="ARBA" id="ARBA00023002"/>
    </source>
</evidence>
<evidence type="ECO:0000256" key="4">
    <source>
        <dbReference type="RuleBase" id="RU003719"/>
    </source>
</evidence>
<dbReference type="InterPro" id="IPR006140">
    <property type="entry name" value="D-isomer_DH_NAD-bd"/>
</dbReference>
<sequence length="349" mass="37806">MTDVKTPAKLPDGSHHVIVKLETIHVPATELDTTPFSHEQITYEYTPPGDTTLIAERVRNASIVATTTVPINANTLGDAPFLKCVITETTGTNHIDLEECNRRGIVVFSAPGAPVDAVSEHALGLYFAARRNFVRLHNALYDYSPSQVNSWKATGSLSPFIKDAQGQPPHTCGNETVGIIGFGAIGQRIAKLCEGLGMTILAAERKVTADGAHGQNPSRVPFDQVIRQASVLFVILPLTPETRHIIGRPEIEVMRSDVVIINVGRGGTIDEAALVQGLREKRIHGAATDVFEVEPAGSVADSILLGDEVRHLNLTLTPHLAWCADQTSSNLQQKLKDNVRQFLKQQPST</sequence>
<protein>
    <submittedName>
        <fullName evidence="7">D-isomer specific 2-hydroxyacid dehydrogenase</fullName>
    </submittedName>
</protein>
<evidence type="ECO:0000313" key="8">
    <source>
        <dbReference type="Proteomes" id="UP000738349"/>
    </source>
</evidence>